<protein>
    <submittedName>
        <fullName evidence="1">Uncharacterized protein</fullName>
    </submittedName>
</protein>
<gene>
    <name evidence="1" type="ORF">SMTD_LOCUS869</name>
</gene>
<evidence type="ECO:0000313" key="2">
    <source>
        <dbReference type="Proteomes" id="UP000269396"/>
    </source>
</evidence>
<name>A0A183NFI3_9TREM</name>
<dbReference type="PANTHER" id="PTHR47027">
    <property type="entry name" value="REVERSE TRANSCRIPTASE DOMAIN-CONTAINING PROTEIN"/>
    <property type="match status" value="1"/>
</dbReference>
<sequence length="169" mass="19560">MKTSTSKRNHGIKWTARNPLDDLDFVYDLALLSHTHQQMQVKTTSVAAASASVRLNIHMGKTNIIKYNTENTNNITLDEETLEEVRTFTYLDSIIDEQGGSDAEVKLRIGKVWAPFLQLKYILNSNQLFVNQHQSHCLQYERQDSSIVRIRNFEKYHNHHRNGTSICKQ</sequence>
<evidence type="ECO:0000313" key="1">
    <source>
        <dbReference type="EMBL" id="VDO73710.1"/>
    </source>
</evidence>
<proteinExistence type="predicted"/>
<accession>A0A183NFI3</accession>
<dbReference type="PANTHER" id="PTHR47027:SF25">
    <property type="entry name" value="REVERSE TRANSCRIPTASE DOMAIN-CONTAINING PROTEIN"/>
    <property type="match status" value="1"/>
</dbReference>
<dbReference type="AlphaFoldDB" id="A0A183NFI3"/>
<reference evidence="1 2" key="1">
    <citation type="submission" date="2018-11" db="EMBL/GenBank/DDBJ databases">
        <authorList>
            <consortium name="Pathogen Informatics"/>
        </authorList>
    </citation>
    <scope>NUCLEOTIDE SEQUENCE [LARGE SCALE GENOMIC DNA]</scope>
    <source>
        <strain>Denwood</strain>
        <strain evidence="2">Zambia</strain>
    </source>
</reference>
<dbReference type="Proteomes" id="UP000269396">
    <property type="component" value="Unassembled WGS sequence"/>
</dbReference>
<keyword evidence="2" id="KW-1185">Reference proteome</keyword>
<organism evidence="1 2">
    <name type="scientific">Schistosoma mattheei</name>
    <dbReference type="NCBI Taxonomy" id="31246"/>
    <lineage>
        <taxon>Eukaryota</taxon>
        <taxon>Metazoa</taxon>
        <taxon>Spiralia</taxon>
        <taxon>Lophotrochozoa</taxon>
        <taxon>Platyhelminthes</taxon>
        <taxon>Trematoda</taxon>
        <taxon>Digenea</taxon>
        <taxon>Strigeidida</taxon>
        <taxon>Schistosomatoidea</taxon>
        <taxon>Schistosomatidae</taxon>
        <taxon>Schistosoma</taxon>
    </lineage>
</organism>
<dbReference type="EMBL" id="UZAL01000870">
    <property type="protein sequence ID" value="VDO73710.1"/>
    <property type="molecule type" value="Genomic_DNA"/>
</dbReference>